<dbReference type="NCBIfam" id="NF006681">
    <property type="entry name" value="PRK09229.1-2"/>
    <property type="match status" value="1"/>
</dbReference>
<comment type="cofactor">
    <cofactor evidence="1">
        <name>Zn(2+)</name>
        <dbReference type="ChEBI" id="CHEBI:29105"/>
    </cofactor>
</comment>
<dbReference type="Pfam" id="PF22429">
    <property type="entry name" value="HutF_N"/>
    <property type="match status" value="1"/>
</dbReference>
<dbReference type="SUPFAM" id="SSF51338">
    <property type="entry name" value="Composite domain of metallo-dependent hydrolases"/>
    <property type="match status" value="1"/>
</dbReference>
<name>A0A382ATI3_9ZZZZ</name>
<feature type="domain" description="Amidohydrolase-related" evidence="5">
    <location>
        <begin position="68"/>
        <end position="448"/>
    </location>
</feature>
<evidence type="ECO:0000256" key="2">
    <source>
        <dbReference type="ARBA" id="ARBA00022723"/>
    </source>
</evidence>
<dbReference type="CDD" id="cd01313">
    <property type="entry name" value="Met_dep_hydrolase_E"/>
    <property type="match status" value="1"/>
</dbReference>
<accession>A0A382ATI3</accession>
<dbReference type="EMBL" id="UINC01026596">
    <property type="protein sequence ID" value="SVB04323.1"/>
    <property type="molecule type" value="Genomic_DNA"/>
</dbReference>
<evidence type="ECO:0000313" key="7">
    <source>
        <dbReference type="EMBL" id="SVB04323.1"/>
    </source>
</evidence>
<dbReference type="GO" id="GO:0046872">
    <property type="term" value="F:metal ion binding"/>
    <property type="evidence" value="ECO:0007669"/>
    <property type="project" value="UniProtKB-KW"/>
</dbReference>
<dbReference type="GO" id="GO:0005829">
    <property type="term" value="C:cytosol"/>
    <property type="evidence" value="ECO:0007669"/>
    <property type="project" value="TreeGrafter"/>
</dbReference>
<feature type="non-terminal residue" evidence="7">
    <location>
        <position position="1"/>
    </location>
</feature>
<dbReference type="InterPro" id="IPR010252">
    <property type="entry name" value="HutF"/>
</dbReference>
<reference evidence="7" key="1">
    <citation type="submission" date="2018-05" db="EMBL/GenBank/DDBJ databases">
        <authorList>
            <person name="Lanie J.A."/>
            <person name="Ng W.-L."/>
            <person name="Kazmierczak K.M."/>
            <person name="Andrzejewski T.M."/>
            <person name="Davidsen T.M."/>
            <person name="Wayne K.J."/>
            <person name="Tettelin H."/>
            <person name="Glass J.I."/>
            <person name="Rusch D."/>
            <person name="Podicherti R."/>
            <person name="Tsui H.-C.T."/>
            <person name="Winkler M.E."/>
        </authorList>
    </citation>
    <scope>NUCLEOTIDE SEQUENCE</scope>
</reference>
<evidence type="ECO:0000259" key="6">
    <source>
        <dbReference type="Pfam" id="PF22429"/>
    </source>
</evidence>
<evidence type="ECO:0000256" key="4">
    <source>
        <dbReference type="ARBA" id="ARBA00022833"/>
    </source>
</evidence>
<dbReference type="Gene3D" id="2.30.40.10">
    <property type="entry name" value="Urease, subunit C, domain 1"/>
    <property type="match status" value="1"/>
</dbReference>
<evidence type="ECO:0000259" key="5">
    <source>
        <dbReference type="Pfam" id="PF01979"/>
    </source>
</evidence>
<dbReference type="InterPro" id="IPR011059">
    <property type="entry name" value="Metal-dep_hydrolase_composite"/>
</dbReference>
<dbReference type="AlphaFoldDB" id="A0A382ATI3"/>
<dbReference type="InterPro" id="IPR032466">
    <property type="entry name" value="Metal_Hydrolase"/>
</dbReference>
<evidence type="ECO:0000256" key="3">
    <source>
        <dbReference type="ARBA" id="ARBA00022801"/>
    </source>
</evidence>
<sequence length="473" mass="52886">FYLLIYAHTLYMTIQNHGVNVNLFAELALISEGWAKNVRISVGQDGKITDVEIGVDPGPDDRQLRNRILLPAMANLHSHSFQRSMAGMTEKRVKKQDSFWSWRELMYSFLEQLNPEHVEAIAALVFMEMLESGYASVGEFHYLHHQQGGQPYENIAETSSRIIAAALQTGIGLTHLPVFYMQGGLSGEQLSKGQLRFGNNTEQYFRVLEQIENEIQSAPEDYLLGMAPHSLRAVSQDALKEILDSRQFGPVHIHIAEQQKEVEDIQNNYGKRPVNWLMDNVPVDSRWCLVHATHMIPEETVKLAKSGAVAGLCPITEANLGDGIFAGSEYVSSGGKYGIGSDSNVCISLTEELRMLEYSQRLFRKERNVMTDTPGSLGQSLYTSTLSGGAQALSRNSGSIGSGQWADLLTLDSDALALYGSSEDEILDRWIFSGDDSLVREVWSAGRQMVVDGRHVRHGQIEKQYRNIIRQLY</sequence>
<dbReference type="NCBIfam" id="NF006684">
    <property type="entry name" value="PRK09229.1-5"/>
    <property type="match status" value="1"/>
</dbReference>
<dbReference type="Gene3D" id="3.20.20.140">
    <property type="entry name" value="Metal-dependent hydrolases"/>
    <property type="match status" value="1"/>
</dbReference>
<dbReference type="PANTHER" id="PTHR11271">
    <property type="entry name" value="GUANINE DEAMINASE"/>
    <property type="match status" value="1"/>
</dbReference>
<dbReference type="InterPro" id="IPR006680">
    <property type="entry name" value="Amidohydro-rel"/>
</dbReference>
<protein>
    <submittedName>
        <fullName evidence="7">Uncharacterized protein</fullName>
    </submittedName>
</protein>
<keyword evidence="3" id="KW-0378">Hydrolase</keyword>
<organism evidence="7">
    <name type="scientific">marine metagenome</name>
    <dbReference type="NCBI Taxonomy" id="408172"/>
    <lineage>
        <taxon>unclassified sequences</taxon>
        <taxon>metagenomes</taxon>
        <taxon>ecological metagenomes</taxon>
    </lineage>
</organism>
<proteinExistence type="predicted"/>
<dbReference type="PANTHER" id="PTHR11271:SF48">
    <property type="entry name" value="AMIDOHYDROLASE-RELATED DOMAIN-CONTAINING PROTEIN"/>
    <property type="match status" value="1"/>
</dbReference>
<keyword evidence="4" id="KW-0862">Zinc</keyword>
<gene>
    <name evidence="7" type="ORF">METZ01_LOCUS157177</name>
</gene>
<dbReference type="NCBIfam" id="TIGR02022">
    <property type="entry name" value="hutF"/>
    <property type="match status" value="1"/>
</dbReference>
<dbReference type="GO" id="GO:0019239">
    <property type="term" value="F:deaminase activity"/>
    <property type="evidence" value="ECO:0007669"/>
    <property type="project" value="TreeGrafter"/>
</dbReference>
<evidence type="ECO:0000256" key="1">
    <source>
        <dbReference type="ARBA" id="ARBA00001947"/>
    </source>
</evidence>
<dbReference type="InterPro" id="IPR055156">
    <property type="entry name" value="HutF-like_N"/>
</dbReference>
<dbReference type="InterPro" id="IPR051607">
    <property type="entry name" value="Metallo-dep_hydrolases"/>
</dbReference>
<keyword evidence="2" id="KW-0479">Metal-binding</keyword>
<feature type="domain" description="Formimidoylglutamate deiminase N-terminal" evidence="6">
    <location>
        <begin position="24"/>
        <end position="62"/>
    </location>
</feature>
<dbReference type="Pfam" id="PF01979">
    <property type="entry name" value="Amidohydro_1"/>
    <property type="match status" value="1"/>
</dbReference>
<dbReference type="SUPFAM" id="SSF51556">
    <property type="entry name" value="Metallo-dependent hydrolases"/>
    <property type="match status" value="1"/>
</dbReference>